<protein>
    <submittedName>
        <fullName evidence="7">YkvA family protein</fullName>
    </submittedName>
</protein>
<keyword evidence="3" id="KW-1133">Transmembrane helix</keyword>
<evidence type="ECO:0000313" key="8">
    <source>
        <dbReference type="Proteomes" id="UP001165292"/>
    </source>
</evidence>
<evidence type="ECO:0000256" key="1">
    <source>
        <dbReference type="ARBA" id="ARBA00004127"/>
    </source>
</evidence>
<dbReference type="InterPro" id="IPR010652">
    <property type="entry name" value="DUF1232"/>
</dbReference>
<dbReference type="GO" id="GO:0012505">
    <property type="term" value="C:endomembrane system"/>
    <property type="evidence" value="ECO:0007669"/>
    <property type="project" value="UniProtKB-SubCell"/>
</dbReference>
<sequence>MKAPWNLMKYLPLAQRVLSRGRLPAILIAVARKRSSGGGWLKSLGEDLSLSQALCVAWWRGEYRAISKPALVAVVAGLLYFLSPMDAVPDWIPGLGFIDDLAVLSWVMRKWSTELQAFRRWKEAQPKEVQASLERAPAPDEPMAAPTDARGDR</sequence>
<reference evidence="7" key="1">
    <citation type="submission" date="2022-06" db="EMBL/GenBank/DDBJ databases">
        <title>Detection of beta-lactamases in bacteria of animal origin.</title>
        <authorList>
            <person name="Mlynarcik P."/>
            <person name="Zdarska V."/>
            <person name="Chudobova H."/>
            <person name="Prochazkova P."/>
            <person name="Hricova K."/>
            <person name="Mezerova K."/>
            <person name="Bardon J."/>
            <person name="Dolejska M."/>
            <person name="Sukkar I."/>
            <person name="Kolar M."/>
        </authorList>
    </citation>
    <scope>NUCLEOTIDE SEQUENCE</scope>
    <source>
        <strain evidence="7">S 300-3</strain>
    </source>
</reference>
<evidence type="ECO:0000256" key="2">
    <source>
        <dbReference type="ARBA" id="ARBA00022692"/>
    </source>
</evidence>
<dbReference type="Proteomes" id="UP001165292">
    <property type="component" value="Unassembled WGS sequence"/>
</dbReference>
<comment type="caution">
    <text evidence="7">The sequence shown here is derived from an EMBL/GenBank/DDBJ whole genome shotgun (WGS) entry which is preliminary data.</text>
</comment>
<feature type="region of interest" description="Disordered" evidence="5">
    <location>
        <begin position="129"/>
        <end position="153"/>
    </location>
</feature>
<dbReference type="Pfam" id="PF06803">
    <property type="entry name" value="DUF1232"/>
    <property type="match status" value="1"/>
</dbReference>
<evidence type="ECO:0000313" key="7">
    <source>
        <dbReference type="EMBL" id="MCO7544820.1"/>
    </source>
</evidence>
<evidence type="ECO:0000256" key="4">
    <source>
        <dbReference type="ARBA" id="ARBA00023136"/>
    </source>
</evidence>
<dbReference type="RefSeq" id="WP_253162732.1">
    <property type="nucleotide sequence ID" value="NZ_DALZGY010000011.1"/>
</dbReference>
<evidence type="ECO:0000256" key="5">
    <source>
        <dbReference type="SAM" id="MobiDB-lite"/>
    </source>
</evidence>
<evidence type="ECO:0000256" key="3">
    <source>
        <dbReference type="ARBA" id="ARBA00022989"/>
    </source>
</evidence>
<feature type="domain" description="DUF1232" evidence="6">
    <location>
        <begin position="70"/>
        <end position="106"/>
    </location>
</feature>
<gene>
    <name evidence="7" type="ORF">NJF43_08645</name>
</gene>
<keyword evidence="2" id="KW-0812">Transmembrane</keyword>
<dbReference type="EMBL" id="JAMYBS010000007">
    <property type="protein sequence ID" value="MCO7544820.1"/>
    <property type="molecule type" value="Genomic_DNA"/>
</dbReference>
<organism evidence="7 8">
    <name type="scientific">Stutzerimonas nitrititolerans</name>
    <dbReference type="NCBI Taxonomy" id="2482751"/>
    <lineage>
        <taxon>Bacteria</taxon>
        <taxon>Pseudomonadati</taxon>
        <taxon>Pseudomonadota</taxon>
        <taxon>Gammaproteobacteria</taxon>
        <taxon>Pseudomonadales</taxon>
        <taxon>Pseudomonadaceae</taxon>
        <taxon>Stutzerimonas</taxon>
    </lineage>
</organism>
<proteinExistence type="predicted"/>
<comment type="subcellular location">
    <subcellularLocation>
        <location evidence="1">Endomembrane system</location>
        <topology evidence="1">Multi-pass membrane protein</topology>
    </subcellularLocation>
</comment>
<name>A0AA41WKY5_9GAMM</name>
<accession>A0AA41WKY5</accession>
<evidence type="ECO:0000259" key="6">
    <source>
        <dbReference type="Pfam" id="PF06803"/>
    </source>
</evidence>
<keyword evidence="4" id="KW-0472">Membrane</keyword>
<dbReference type="AlphaFoldDB" id="A0AA41WKY5"/>